<evidence type="ECO:0000313" key="1">
    <source>
        <dbReference type="EMBL" id="AVK98873.1"/>
    </source>
</evidence>
<dbReference type="EMBL" id="UFSZ01000001">
    <property type="protein sequence ID" value="SUV15108.1"/>
    <property type="molecule type" value="Genomic_DNA"/>
</dbReference>
<dbReference type="Proteomes" id="UP000238825">
    <property type="component" value="Chromosome"/>
</dbReference>
<dbReference type="AlphaFoldDB" id="A0A2S0K675"/>
<evidence type="ECO:0000313" key="4">
    <source>
        <dbReference type="Proteomes" id="UP000255295"/>
    </source>
</evidence>
<accession>A0A2S0K675</accession>
<evidence type="ECO:0000313" key="3">
    <source>
        <dbReference type="Proteomes" id="UP000238825"/>
    </source>
</evidence>
<evidence type="ECO:0000313" key="2">
    <source>
        <dbReference type="EMBL" id="SUV15108.1"/>
    </source>
</evidence>
<dbReference type="EMBL" id="CP019980">
    <property type="protein sequence ID" value="AVK98873.1"/>
    <property type="molecule type" value="Genomic_DNA"/>
</dbReference>
<evidence type="ECO:0008006" key="5">
    <source>
        <dbReference type="Google" id="ProtNLM"/>
    </source>
</evidence>
<gene>
    <name evidence="1" type="ORF">LS41612_22565</name>
    <name evidence="2" type="ORF">NCTC10338_00127</name>
</gene>
<sequence>MKVLENQTLFQCDHCGKRLLTKHGAKIHEEEYCNSSAQLIDKGYEILINCQHDWKERWAPIPGEEHLSEPSHDECIKCGAEDYLVYDFKGFIKSKEDIPERMLRRIATLDRDKKRFGFDLIF</sequence>
<reference evidence="1 3" key="1">
    <citation type="submission" date="2017-03" db="EMBL/GenBank/DDBJ databases">
        <title>The whole genome sequencing and assembly of Lysinibacillus sphaericus DSM 28T strain.</title>
        <authorList>
            <person name="Lee Y.-J."/>
            <person name="Yi H."/>
            <person name="Bahn Y.-S."/>
            <person name="Kim J.F."/>
            <person name="Lee D.-W."/>
        </authorList>
    </citation>
    <scope>NUCLEOTIDE SEQUENCE [LARGE SCALE GENOMIC DNA]</scope>
    <source>
        <strain evidence="1 3">DSM 28</strain>
    </source>
</reference>
<reference evidence="2 4" key="2">
    <citation type="submission" date="2018-06" db="EMBL/GenBank/DDBJ databases">
        <authorList>
            <consortium name="Pathogen Informatics"/>
            <person name="Doyle S."/>
        </authorList>
    </citation>
    <scope>NUCLEOTIDE SEQUENCE [LARGE SCALE GENOMIC DNA]</scope>
    <source>
        <strain evidence="2 4">NCTC10338</strain>
    </source>
</reference>
<dbReference type="RefSeq" id="WP_024362638.1">
    <property type="nucleotide sequence ID" value="NZ_BJNS01000014.1"/>
</dbReference>
<proteinExistence type="predicted"/>
<organism evidence="1 3">
    <name type="scientific">Lysinibacillus sphaericus</name>
    <name type="common">Bacillus sphaericus</name>
    <dbReference type="NCBI Taxonomy" id="1421"/>
    <lineage>
        <taxon>Bacteria</taxon>
        <taxon>Bacillati</taxon>
        <taxon>Bacillota</taxon>
        <taxon>Bacilli</taxon>
        <taxon>Bacillales</taxon>
        <taxon>Bacillaceae</taxon>
        <taxon>Lysinibacillus</taxon>
    </lineage>
</organism>
<dbReference type="Proteomes" id="UP000255295">
    <property type="component" value="Unassembled WGS sequence"/>
</dbReference>
<protein>
    <recommendedName>
        <fullName evidence="5">C2H2-type domain-containing protein</fullName>
    </recommendedName>
</protein>
<dbReference type="GeneID" id="48278992"/>
<name>A0A2S0K675_LYSSH</name>